<dbReference type="EMBL" id="LRPM01000072">
    <property type="protein sequence ID" value="KWZ76645.1"/>
    <property type="molecule type" value="Genomic_DNA"/>
</dbReference>
<evidence type="ECO:0000313" key="2">
    <source>
        <dbReference type="Proteomes" id="UP000070383"/>
    </source>
</evidence>
<dbReference type="Proteomes" id="UP000070383">
    <property type="component" value="Unassembled WGS sequence"/>
</dbReference>
<protein>
    <submittedName>
        <fullName evidence="1">Uncharacterized protein</fullName>
    </submittedName>
</protein>
<name>A0A133KB06_9FIRM</name>
<dbReference type="AlphaFoldDB" id="A0A133KB06"/>
<dbReference type="PATRIC" id="fig|33036.3.peg.1725"/>
<accession>A0A133KB06</accession>
<proteinExistence type="predicted"/>
<gene>
    <name evidence="1" type="ORF">HMPREF3200_01740</name>
</gene>
<sequence>MNGFRCIVHFKRSSKKTKKTCKINSYRRLKTVTGIKMGTFVKKNKLNNSSKWFTFGQKLGDVAE</sequence>
<keyword evidence="2" id="KW-1185">Reference proteome</keyword>
<reference evidence="2" key="1">
    <citation type="submission" date="2016-01" db="EMBL/GenBank/DDBJ databases">
        <authorList>
            <person name="Mitreva M."/>
            <person name="Pepin K.H."/>
            <person name="Mihindukulasuriya K.A."/>
            <person name="Fulton R."/>
            <person name="Fronick C."/>
            <person name="O'Laughlin M."/>
            <person name="Miner T."/>
            <person name="Herter B."/>
            <person name="Rosa B.A."/>
            <person name="Cordes M."/>
            <person name="Tomlinson C."/>
            <person name="Wollam A."/>
            <person name="Palsikar V.B."/>
            <person name="Mardis E.R."/>
            <person name="Wilson R.K."/>
        </authorList>
    </citation>
    <scope>NUCLEOTIDE SEQUENCE [LARGE SCALE GENOMIC DNA]</scope>
    <source>
        <strain evidence="2">MJR8151</strain>
    </source>
</reference>
<evidence type="ECO:0000313" key="1">
    <source>
        <dbReference type="EMBL" id="KWZ76645.1"/>
    </source>
</evidence>
<organism evidence="1 2">
    <name type="scientific">Anaerococcus tetradius</name>
    <dbReference type="NCBI Taxonomy" id="33036"/>
    <lineage>
        <taxon>Bacteria</taxon>
        <taxon>Bacillati</taxon>
        <taxon>Bacillota</taxon>
        <taxon>Tissierellia</taxon>
        <taxon>Tissierellales</taxon>
        <taxon>Peptoniphilaceae</taxon>
        <taxon>Anaerococcus</taxon>
    </lineage>
</organism>
<comment type="caution">
    <text evidence="1">The sequence shown here is derived from an EMBL/GenBank/DDBJ whole genome shotgun (WGS) entry which is preliminary data.</text>
</comment>